<dbReference type="Pfam" id="PF00079">
    <property type="entry name" value="Serpin"/>
    <property type="match status" value="1"/>
</dbReference>
<dbReference type="Gene3D" id="2.30.39.10">
    <property type="entry name" value="Alpha-1-antitrypsin, domain 1"/>
    <property type="match status" value="1"/>
</dbReference>
<dbReference type="RefSeq" id="WP_119813898.1">
    <property type="nucleotide sequence ID" value="NZ_CP025066.1"/>
</dbReference>
<dbReference type="Proteomes" id="UP000263012">
    <property type="component" value="Chromosome"/>
</dbReference>
<proteinExistence type="inferred from homology"/>
<dbReference type="CDD" id="cd19590">
    <property type="entry name" value="serpin_thermopin-like"/>
    <property type="match status" value="1"/>
</dbReference>
<evidence type="ECO:0000256" key="1">
    <source>
        <dbReference type="RuleBase" id="RU000411"/>
    </source>
</evidence>
<organism evidence="3 4">
    <name type="scientific">Halalkaliarchaeum desulfuricum</name>
    <dbReference type="NCBI Taxonomy" id="2055893"/>
    <lineage>
        <taxon>Archaea</taxon>
        <taxon>Methanobacteriati</taxon>
        <taxon>Methanobacteriota</taxon>
        <taxon>Stenosarchaea group</taxon>
        <taxon>Halobacteria</taxon>
        <taxon>Halobacteriales</taxon>
        <taxon>Haloferacaceae</taxon>
        <taxon>Halalkaliarchaeum</taxon>
    </lineage>
</organism>
<accession>A0A343TFK6</accession>
<protein>
    <submittedName>
        <fullName evidence="3">Serine protease inhibitor (Serpin family)</fullName>
    </submittedName>
</protein>
<feature type="domain" description="Serpin" evidence="2">
    <location>
        <begin position="59"/>
        <end position="467"/>
    </location>
</feature>
<dbReference type="PROSITE" id="PS00284">
    <property type="entry name" value="SERPIN"/>
    <property type="match status" value="1"/>
</dbReference>
<dbReference type="AlphaFoldDB" id="A0A343TFK6"/>
<evidence type="ECO:0000259" key="2">
    <source>
        <dbReference type="SMART" id="SM00093"/>
    </source>
</evidence>
<dbReference type="InterPro" id="IPR000215">
    <property type="entry name" value="Serpin_fam"/>
</dbReference>
<dbReference type="EMBL" id="CP025066">
    <property type="protein sequence ID" value="AUX07878.1"/>
    <property type="molecule type" value="Genomic_DNA"/>
</dbReference>
<comment type="similarity">
    <text evidence="1">Belongs to the serpin family.</text>
</comment>
<gene>
    <name evidence="3" type="ORF">AArcSl_0223</name>
</gene>
<dbReference type="SUPFAM" id="SSF56574">
    <property type="entry name" value="Serpins"/>
    <property type="match status" value="1"/>
</dbReference>
<dbReference type="GO" id="GO:0004867">
    <property type="term" value="F:serine-type endopeptidase inhibitor activity"/>
    <property type="evidence" value="ECO:0007669"/>
    <property type="project" value="InterPro"/>
</dbReference>
<evidence type="ECO:0000313" key="3">
    <source>
        <dbReference type="EMBL" id="AUX07878.1"/>
    </source>
</evidence>
<dbReference type="Gene3D" id="3.30.497.10">
    <property type="entry name" value="Antithrombin, subunit I, domain 2"/>
    <property type="match status" value="1"/>
</dbReference>
<dbReference type="GeneID" id="37876558"/>
<dbReference type="PANTHER" id="PTHR11461">
    <property type="entry name" value="SERINE PROTEASE INHIBITOR, SERPIN"/>
    <property type="match status" value="1"/>
</dbReference>
<dbReference type="InterPro" id="IPR036186">
    <property type="entry name" value="Serpin_sf"/>
</dbReference>
<dbReference type="InterPro" id="IPR023796">
    <property type="entry name" value="Serpin_dom"/>
</dbReference>
<dbReference type="PROSITE" id="PS51257">
    <property type="entry name" value="PROKAR_LIPOPROTEIN"/>
    <property type="match status" value="1"/>
</dbReference>
<reference evidence="4" key="1">
    <citation type="submission" date="2017-11" db="EMBL/GenBank/DDBJ databases">
        <title>Phenotypic and genomic properties of facultatively anaerobic sulfur-reducing natronoarchaea from hypersaline soda lakes.</title>
        <authorList>
            <person name="Sorokin D.Y."/>
            <person name="Kublanov I.V."/>
            <person name="Roman P."/>
            <person name="Sinninghe Damste J.S."/>
            <person name="Golyshin P.N."/>
            <person name="Rojo D."/>
            <person name="Ciordia S."/>
            <person name="Mena M.D.C."/>
            <person name="Ferrer M."/>
            <person name="Messina E."/>
            <person name="Smedile F."/>
            <person name="La Spada G."/>
            <person name="La Cono V."/>
            <person name="Yakimov M.M."/>
        </authorList>
    </citation>
    <scope>NUCLEOTIDE SEQUENCE [LARGE SCALE GENOMIC DNA]</scope>
    <source>
        <strain evidence="4">AArc-Sl</strain>
    </source>
</reference>
<keyword evidence="4" id="KW-1185">Reference proteome</keyword>
<dbReference type="PANTHER" id="PTHR11461:SF211">
    <property type="entry name" value="GH10112P-RELATED"/>
    <property type="match status" value="1"/>
</dbReference>
<dbReference type="InterPro" id="IPR023795">
    <property type="entry name" value="Serpin_CS"/>
</dbReference>
<dbReference type="InterPro" id="IPR042178">
    <property type="entry name" value="Serpin_sf_1"/>
</dbReference>
<dbReference type="SMART" id="SM00093">
    <property type="entry name" value="SERPIN"/>
    <property type="match status" value="1"/>
</dbReference>
<dbReference type="KEGG" id="hdf:AArcSl_0223"/>
<dbReference type="GO" id="GO:0005615">
    <property type="term" value="C:extracellular space"/>
    <property type="evidence" value="ECO:0007669"/>
    <property type="project" value="InterPro"/>
</dbReference>
<sequence length="470" mass="50586">MNRRRLLAVSAALAVGGVAGCVGDGPGDNGGSMTPAGPLPDVDDETLAATIRNANGFTFDLFGRLASAADEDGDPNLFASPLSVSTALAMTYAGARGETREQMRAALRYDLGDVGNDNGENDDGNGAPNEALHGAIAELLSRLNERGEAIDPEDLPSAYDEEDDPVPFELSIVNAVWGQEGYPFRDEYLELLETYYGAGLREVDYVSDAESAREDINEWVAGRTEDRIDELLPGGALDELTRLVLTNAIYFQANWAEPFEEQATETAQFTTLDGESVDVPMMRHSEISVPYGEAELSGGDVAGVELPYVGDEVSMLVVLPEDGAFESVADNFDGDDLAAVIEELEQREGRVELPRFEFESGFQLRPALEELGMVEAFDRNEADLTGMYDPDDPAAGGENLFVDDVYHDSYVAVDEEGTEAAAATAVVVSADSAPADPFEFVADRPFLFLIRDRPTDALLFFGRVGDPTAE</sequence>
<dbReference type="InterPro" id="IPR042185">
    <property type="entry name" value="Serpin_sf_2"/>
</dbReference>
<dbReference type="OrthoDB" id="371710at2157"/>
<evidence type="ECO:0000313" key="4">
    <source>
        <dbReference type="Proteomes" id="UP000263012"/>
    </source>
</evidence>
<name>A0A343TFK6_9EURY</name>